<keyword evidence="1" id="KW-0812">Transmembrane</keyword>
<feature type="transmembrane region" description="Helical" evidence="1">
    <location>
        <begin position="6"/>
        <end position="25"/>
    </location>
</feature>
<feature type="transmembrane region" description="Helical" evidence="1">
    <location>
        <begin position="32"/>
        <end position="49"/>
    </location>
</feature>
<proteinExistence type="predicted"/>
<accession>A0A1G2MZ83</accession>
<sequence>MILDMIILICVIHAWWFVALPFIFVGMWRFPLFVEIIIVGIIYDSLFGFYPEIDIWGYIGTISSVAIFGIMFFIKKILRR</sequence>
<name>A0A1G2MZ83_9BACT</name>
<reference evidence="2 3" key="1">
    <citation type="journal article" date="2016" name="Nat. Commun.">
        <title>Thousands of microbial genomes shed light on interconnected biogeochemical processes in an aquifer system.</title>
        <authorList>
            <person name="Anantharaman K."/>
            <person name="Brown C.T."/>
            <person name="Hug L.A."/>
            <person name="Sharon I."/>
            <person name="Castelle C.J."/>
            <person name="Probst A.J."/>
            <person name="Thomas B.C."/>
            <person name="Singh A."/>
            <person name="Wilkins M.J."/>
            <person name="Karaoz U."/>
            <person name="Brodie E.L."/>
            <person name="Williams K.H."/>
            <person name="Hubbard S.S."/>
            <person name="Banfield J.F."/>
        </authorList>
    </citation>
    <scope>NUCLEOTIDE SEQUENCE [LARGE SCALE GENOMIC DNA]</scope>
</reference>
<evidence type="ECO:0000313" key="3">
    <source>
        <dbReference type="Proteomes" id="UP000178089"/>
    </source>
</evidence>
<gene>
    <name evidence="2" type="ORF">A3F51_01115</name>
</gene>
<protein>
    <submittedName>
        <fullName evidence="2">Uncharacterized protein</fullName>
    </submittedName>
</protein>
<comment type="caution">
    <text evidence="2">The sequence shown here is derived from an EMBL/GenBank/DDBJ whole genome shotgun (WGS) entry which is preliminary data.</text>
</comment>
<keyword evidence="1" id="KW-1133">Transmembrane helix</keyword>
<dbReference type="AlphaFoldDB" id="A0A1G2MZ83"/>
<evidence type="ECO:0000313" key="2">
    <source>
        <dbReference type="EMBL" id="OHA29196.1"/>
    </source>
</evidence>
<dbReference type="STRING" id="1802315.A3F51_01115"/>
<keyword evidence="1" id="KW-0472">Membrane</keyword>
<feature type="transmembrane region" description="Helical" evidence="1">
    <location>
        <begin position="55"/>
        <end position="74"/>
    </location>
</feature>
<organism evidence="2 3">
    <name type="scientific">Candidatus Taylorbacteria bacterium RIFCSPHIGHO2_12_FULL_45_16</name>
    <dbReference type="NCBI Taxonomy" id="1802315"/>
    <lineage>
        <taxon>Bacteria</taxon>
        <taxon>Candidatus Tayloriibacteriota</taxon>
    </lineage>
</organism>
<evidence type="ECO:0000256" key="1">
    <source>
        <dbReference type="SAM" id="Phobius"/>
    </source>
</evidence>
<dbReference type="Proteomes" id="UP000178089">
    <property type="component" value="Unassembled WGS sequence"/>
</dbReference>
<dbReference type="EMBL" id="MHRT01000005">
    <property type="protein sequence ID" value="OHA29196.1"/>
    <property type="molecule type" value="Genomic_DNA"/>
</dbReference>